<proteinExistence type="predicted"/>
<dbReference type="Proteomes" id="UP000007652">
    <property type="component" value="Unassembled WGS sequence"/>
</dbReference>
<name>I7LH62_9CLOT</name>
<gene>
    <name evidence="1" type="ORF">CAAU_1717</name>
</gene>
<evidence type="ECO:0000313" key="2">
    <source>
        <dbReference type="Proteomes" id="UP000007652"/>
    </source>
</evidence>
<organism evidence="1 2">
    <name type="scientific">Caloramator australicus RC3</name>
    <dbReference type="NCBI Taxonomy" id="857293"/>
    <lineage>
        <taxon>Bacteria</taxon>
        <taxon>Bacillati</taxon>
        <taxon>Bacillota</taxon>
        <taxon>Clostridia</taxon>
        <taxon>Eubacteriales</taxon>
        <taxon>Clostridiaceae</taxon>
        <taxon>Caloramator</taxon>
    </lineage>
</organism>
<evidence type="ECO:0000313" key="1">
    <source>
        <dbReference type="EMBL" id="CCJ33801.1"/>
    </source>
</evidence>
<accession>I7LH62</accession>
<sequence length="42" mass="4592">MGFLRPLNAIARMSLIAGANKNTRVIDSELIYEAQTEVNISA</sequence>
<dbReference type="AlphaFoldDB" id="I7LH62"/>
<reference evidence="1 2" key="1">
    <citation type="journal article" date="2011" name="J. Bacteriol.">
        <title>Draft genome sequence of Caloramator australicus strain RC3T, a thermoanaerobe from the Great Artesian Basin of Australia.</title>
        <authorList>
            <person name="Ogg C.D."/>
            <person name="Patel B.K.C."/>
        </authorList>
    </citation>
    <scope>NUCLEOTIDE SEQUENCE [LARGE SCALE GENOMIC DNA]</scope>
    <source>
        <strain evidence="1 2">RC3</strain>
    </source>
</reference>
<comment type="caution">
    <text evidence="1">The sequence shown here is derived from an EMBL/GenBank/DDBJ whole genome shotgun (WGS) entry which is preliminary data.</text>
</comment>
<keyword evidence="2" id="KW-1185">Reference proteome</keyword>
<dbReference type="EMBL" id="CAKP01000093">
    <property type="protein sequence ID" value="CCJ33801.1"/>
    <property type="molecule type" value="Genomic_DNA"/>
</dbReference>
<protein>
    <submittedName>
        <fullName evidence="1">Uncharacterized protein</fullName>
    </submittedName>
</protein>